<dbReference type="GO" id="GO:0046785">
    <property type="term" value="P:microtubule polymerization"/>
    <property type="evidence" value="ECO:0007669"/>
    <property type="project" value="InterPro"/>
</dbReference>
<dbReference type="PANTHER" id="PTHR12932:SF9">
    <property type="entry name" value="TUBULIN POLYMERIZATION-PROMOTING PROTEIN HOMOLOG"/>
    <property type="match status" value="1"/>
</dbReference>
<organism evidence="3 4">
    <name type="scientific">Holothuria leucospilota</name>
    <name type="common">Black long sea cucumber</name>
    <name type="synonym">Mertensiothuria leucospilota</name>
    <dbReference type="NCBI Taxonomy" id="206669"/>
    <lineage>
        <taxon>Eukaryota</taxon>
        <taxon>Metazoa</taxon>
        <taxon>Echinodermata</taxon>
        <taxon>Eleutherozoa</taxon>
        <taxon>Echinozoa</taxon>
        <taxon>Holothuroidea</taxon>
        <taxon>Aspidochirotacea</taxon>
        <taxon>Aspidochirotida</taxon>
        <taxon>Holothuriidae</taxon>
        <taxon>Holothuria</taxon>
    </lineage>
</organism>
<reference evidence="3" key="1">
    <citation type="submission" date="2021-10" db="EMBL/GenBank/DDBJ databases">
        <title>Tropical sea cucumber genome reveals ecological adaptation and Cuvierian tubules defense mechanism.</title>
        <authorList>
            <person name="Chen T."/>
        </authorList>
    </citation>
    <scope>NUCLEOTIDE SEQUENCE</scope>
    <source>
        <strain evidence="3">Nanhai2018</strain>
        <tissue evidence="3">Muscle</tissue>
    </source>
</reference>
<dbReference type="GO" id="GO:0001578">
    <property type="term" value="P:microtubule bundle formation"/>
    <property type="evidence" value="ECO:0007669"/>
    <property type="project" value="TreeGrafter"/>
</dbReference>
<accession>A0A9Q1CBD3</accession>
<dbReference type="Proteomes" id="UP001152320">
    <property type="component" value="Chromosome 5"/>
</dbReference>
<dbReference type="GO" id="GO:0032273">
    <property type="term" value="P:positive regulation of protein polymerization"/>
    <property type="evidence" value="ECO:0007669"/>
    <property type="project" value="TreeGrafter"/>
</dbReference>
<dbReference type="EMBL" id="JAIZAY010000005">
    <property type="protein sequence ID" value="KAJ8042152.1"/>
    <property type="molecule type" value="Genomic_DNA"/>
</dbReference>
<gene>
    <name evidence="3" type="ORF">HOLleu_13143</name>
</gene>
<evidence type="ECO:0000313" key="4">
    <source>
        <dbReference type="Proteomes" id="UP001152320"/>
    </source>
</evidence>
<name>A0A9Q1CBD3_HOLLE</name>
<dbReference type="Pfam" id="PF05517">
    <property type="entry name" value="p25-alpha"/>
    <property type="match status" value="1"/>
</dbReference>
<evidence type="ECO:0000256" key="1">
    <source>
        <dbReference type="ARBA" id="ARBA00010994"/>
    </source>
</evidence>
<dbReference type="AlphaFoldDB" id="A0A9Q1CBD3"/>
<dbReference type="GO" id="GO:0005874">
    <property type="term" value="C:microtubule"/>
    <property type="evidence" value="ECO:0007669"/>
    <property type="project" value="TreeGrafter"/>
</dbReference>
<keyword evidence="4" id="KW-1185">Reference proteome</keyword>
<dbReference type="PANTHER" id="PTHR12932">
    <property type="entry name" value="P25 ALPHA-RELATED"/>
    <property type="match status" value="1"/>
</dbReference>
<evidence type="ECO:0000256" key="2">
    <source>
        <dbReference type="SAM" id="MobiDB-lite"/>
    </source>
</evidence>
<feature type="region of interest" description="Disordered" evidence="2">
    <location>
        <begin position="96"/>
        <end position="169"/>
    </location>
</feature>
<dbReference type="InterPro" id="IPR011992">
    <property type="entry name" value="EF-hand-dom_pair"/>
</dbReference>
<dbReference type="GO" id="GO:0015631">
    <property type="term" value="F:tubulin binding"/>
    <property type="evidence" value="ECO:0007669"/>
    <property type="project" value="InterPro"/>
</dbReference>
<sequence length="169" mass="18475">MPETLEKVYNDYVAFGSTPTAKKSGLTSANFMKLMKDSKLIAGKLTRTDIDLIFTKAKAQGGKTLSFEQFKTALKMAAKVKYGDDKDENVAKLHKALTEGKGPSTAGATKASKDSATSRLTDSSKYTGSHKERFDEEGKGKGIEGRKDLPDKSGYVTGYKEKDTYDKKH</sequence>
<dbReference type="Gene3D" id="1.10.238.10">
    <property type="entry name" value="EF-hand"/>
    <property type="match status" value="1"/>
</dbReference>
<comment type="similarity">
    <text evidence="1">Belongs to the TPPP family.</text>
</comment>
<dbReference type="SUPFAM" id="SSF47473">
    <property type="entry name" value="EF-hand"/>
    <property type="match status" value="1"/>
</dbReference>
<feature type="compositionally biased region" description="Basic and acidic residues" evidence="2">
    <location>
        <begin position="129"/>
        <end position="151"/>
    </location>
</feature>
<evidence type="ECO:0000313" key="3">
    <source>
        <dbReference type="EMBL" id="KAJ8042152.1"/>
    </source>
</evidence>
<comment type="caution">
    <text evidence="3">The sequence shown here is derived from an EMBL/GenBank/DDBJ whole genome shotgun (WGS) entry which is preliminary data.</text>
</comment>
<feature type="compositionally biased region" description="Basic and acidic residues" evidence="2">
    <location>
        <begin position="159"/>
        <end position="169"/>
    </location>
</feature>
<dbReference type="InterPro" id="IPR008907">
    <property type="entry name" value="TPP/p25"/>
</dbReference>
<feature type="compositionally biased region" description="Polar residues" evidence="2">
    <location>
        <begin position="114"/>
        <end position="127"/>
    </location>
</feature>
<proteinExistence type="inferred from homology"/>
<protein>
    <submittedName>
        <fullName evidence="3">Tubulin polymerization-promoting protein family member 2</fullName>
    </submittedName>
</protein>
<dbReference type="OrthoDB" id="548799at2759"/>